<dbReference type="GeneID" id="28894183"/>
<feature type="region of interest" description="Disordered" evidence="1">
    <location>
        <begin position="28"/>
        <end position="126"/>
    </location>
</feature>
<evidence type="ECO:0000313" key="4">
    <source>
        <dbReference type="Proteomes" id="UP000076632"/>
    </source>
</evidence>
<keyword evidence="4" id="KW-1185">Reference proteome</keyword>
<feature type="compositionally biased region" description="Basic and acidic residues" evidence="1">
    <location>
        <begin position="216"/>
        <end position="262"/>
    </location>
</feature>
<dbReference type="Proteomes" id="UP000076632">
    <property type="component" value="Unassembled WGS sequence"/>
</dbReference>
<accession>A0A165JN78</accession>
<dbReference type="InParanoid" id="A0A165JN78"/>
<evidence type="ECO:0000256" key="1">
    <source>
        <dbReference type="SAM" id="MobiDB-lite"/>
    </source>
</evidence>
<name>A0A165JN78_XYLHT</name>
<dbReference type="EMBL" id="KV407454">
    <property type="protein sequence ID" value="KZF26443.1"/>
    <property type="molecule type" value="Genomic_DNA"/>
</dbReference>
<feature type="chain" id="PRO_5007860171" evidence="2">
    <location>
        <begin position="18"/>
        <end position="429"/>
    </location>
</feature>
<feature type="compositionally biased region" description="Basic and acidic residues" evidence="1">
    <location>
        <begin position="325"/>
        <end position="346"/>
    </location>
</feature>
<evidence type="ECO:0000313" key="3">
    <source>
        <dbReference type="EMBL" id="KZF26443.1"/>
    </source>
</evidence>
<feature type="compositionally biased region" description="Polar residues" evidence="1">
    <location>
        <begin position="270"/>
        <end position="283"/>
    </location>
</feature>
<protein>
    <submittedName>
        <fullName evidence="3">Uncharacterized protein</fullName>
    </submittedName>
</protein>
<feature type="region of interest" description="Disordered" evidence="1">
    <location>
        <begin position="140"/>
        <end position="429"/>
    </location>
</feature>
<keyword evidence="2" id="KW-0732">Signal</keyword>
<dbReference type="OrthoDB" id="4207724at2759"/>
<gene>
    <name evidence="3" type="ORF">L228DRAFT_12590</name>
</gene>
<organism evidence="3 4">
    <name type="scientific">Xylona heveae (strain CBS 132557 / TC161)</name>
    <dbReference type="NCBI Taxonomy" id="1328760"/>
    <lineage>
        <taxon>Eukaryota</taxon>
        <taxon>Fungi</taxon>
        <taxon>Dikarya</taxon>
        <taxon>Ascomycota</taxon>
        <taxon>Pezizomycotina</taxon>
        <taxon>Xylonomycetes</taxon>
        <taxon>Xylonales</taxon>
        <taxon>Xylonaceae</taxon>
        <taxon>Xylona</taxon>
    </lineage>
</organism>
<feature type="compositionally biased region" description="Basic residues" evidence="1">
    <location>
        <begin position="88"/>
        <end position="98"/>
    </location>
</feature>
<feature type="signal peptide" evidence="2">
    <location>
        <begin position="1"/>
        <end position="17"/>
    </location>
</feature>
<feature type="compositionally biased region" description="Polar residues" evidence="1">
    <location>
        <begin position="384"/>
        <end position="394"/>
    </location>
</feature>
<sequence>MEPWQSWTIVLLGGGAAWWYYQNQNAAKGKQARAQLASEQSQPKTTKRREENKAKRRKDVGNENTDFGGSDIAEAPSATSSGTEGAKKKNRKASKKNKPSGLSSEVKVPAVQSAEEPDTADDVVSNKEFAKQLAGLKAGTTLSPAAHGGNQRLSAASSTAGADADDDLSPAVSPAVRAGDVSDMLEAPAAGPSVLRLTESTQPARAKPTKSQRAAEPVESKKQRQNRRKNEELKQMREETEKQRRELMEKQRRTAREAEGRPAKNGLGPAQSTNAWNTKSTANVPPVVVSDAPLLDTFEHDDGASTSTNEGASNNTSVTTNSNVWEREVPSEEEQMRMINEIEKESGWNTVAKGRKGKKGPGQAGEQTTGNESSDVEKPATAKISASTTPSVKTPNPEVADIQTSSAAPSQAFFPTWKPNPLDSDWAVA</sequence>
<dbReference type="AlphaFoldDB" id="A0A165JN78"/>
<proteinExistence type="predicted"/>
<feature type="compositionally biased region" description="Low complexity" evidence="1">
    <location>
        <begin position="313"/>
        <end position="324"/>
    </location>
</feature>
<reference evidence="3 4" key="1">
    <citation type="journal article" date="2016" name="Fungal Biol.">
        <title>The genome of Xylona heveae provides a window into fungal endophytism.</title>
        <authorList>
            <person name="Gazis R."/>
            <person name="Kuo A."/>
            <person name="Riley R."/>
            <person name="LaButti K."/>
            <person name="Lipzen A."/>
            <person name="Lin J."/>
            <person name="Amirebrahimi M."/>
            <person name="Hesse C.N."/>
            <person name="Spatafora J.W."/>
            <person name="Henrissat B."/>
            <person name="Hainaut M."/>
            <person name="Grigoriev I.V."/>
            <person name="Hibbett D.S."/>
        </authorList>
    </citation>
    <scope>NUCLEOTIDE SEQUENCE [LARGE SCALE GENOMIC DNA]</scope>
    <source>
        <strain evidence="3 4">TC161</strain>
    </source>
</reference>
<evidence type="ECO:0000256" key="2">
    <source>
        <dbReference type="SAM" id="SignalP"/>
    </source>
</evidence>
<dbReference type="RefSeq" id="XP_018191998.1">
    <property type="nucleotide sequence ID" value="XM_018329046.1"/>
</dbReference>
<dbReference type="OMA" id="ENEWTTV"/>